<dbReference type="RefSeq" id="WP_135089796.1">
    <property type="nucleotide sequence ID" value="NZ_SPDV01000051.1"/>
</dbReference>
<dbReference type="GO" id="GO:0016020">
    <property type="term" value="C:membrane"/>
    <property type="evidence" value="ECO:0007669"/>
    <property type="project" value="GOC"/>
</dbReference>
<dbReference type="Proteomes" id="UP000298213">
    <property type="component" value="Unassembled WGS sequence"/>
</dbReference>
<evidence type="ECO:0000256" key="2">
    <source>
        <dbReference type="ARBA" id="ARBA00022801"/>
    </source>
</evidence>
<dbReference type="GO" id="GO:0008758">
    <property type="term" value="F:UDP-2,3-diacylglucosamine hydrolase activity"/>
    <property type="evidence" value="ECO:0007669"/>
    <property type="project" value="TreeGrafter"/>
</dbReference>
<dbReference type="GO" id="GO:0009245">
    <property type="term" value="P:lipid A biosynthetic process"/>
    <property type="evidence" value="ECO:0007669"/>
    <property type="project" value="TreeGrafter"/>
</dbReference>
<organism evidence="4 5">
    <name type="scientific">Sphingomonas parva</name>
    <dbReference type="NCBI Taxonomy" id="2555898"/>
    <lineage>
        <taxon>Bacteria</taxon>
        <taxon>Pseudomonadati</taxon>
        <taxon>Pseudomonadota</taxon>
        <taxon>Alphaproteobacteria</taxon>
        <taxon>Sphingomonadales</taxon>
        <taxon>Sphingomonadaceae</taxon>
        <taxon>Sphingomonas</taxon>
    </lineage>
</organism>
<evidence type="ECO:0000259" key="3">
    <source>
        <dbReference type="Pfam" id="PF00149"/>
    </source>
</evidence>
<dbReference type="GO" id="GO:0046872">
    <property type="term" value="F:metal ion binding"/>
    <property type="evidence" value="ECO:0007669"/>
    <property type="project" value="UniProtKB-KW"/>
</dbReference>
<evidence type="ECO:0000256" key="1">
    <source>
        <dbReference type="ARBA" id="ARBA00022723"/>
    </source>
</evidence>
<dbReference type="PANTHER" id="PTHR31302">
    <property type="entry name" value="TRANSMEMBRANE PROTEIN WITH METALLOPHOSPHOESTERASE DOMAIN-RELATED"/>
    <property type="match status" value="1"/>
</dbReference>
<dbReference type="InterPro" id="IPR029052">
    <property type="entry name" value="Metallo-depent_PP-like"/>
</dbReference>
<dbReference type="AlphaFoldDB" id="A0A4Y8ZLF2"/>
<comment type="caution">
    <text evidence="4">The sequence shown here is derived from an EMBL/GenBank/DDBJ whole genome shotgun (WGS) entry which is preliminary data.</text>
</comment>
<dbReference type="SUPFAM" id="SSF56300">
    <property type="entry name" value="Metallo-dependent phosphatases"/>
    <property type="match status" value="1"/>
</dbReference>
<dbReference type="EMBL" id="SPDV01000051">
    <property type="protein sequence ID" value="TFI56831.1"/>
    <property type="molecule type" value="Genomic_DNA"/>
</dbReference>
<gene>
    <name evidence="4" type="ORF">E2493_18280</name>
</gene>
<feature type="domain" description="Calcineurin-like phosphoesterase" evidence="3">
    <location>
        <begin position="49"/>
        <end position="212"/>
    </location>
</feature>
<dbReference type="Pfam" id="PF00149">
    <property type="entry name" value="Metallophos"/>
    <property type="match status" value="1"/>
</dbReference>
<dbReference type="InterPro" id="IPR051158">
    <property type="entry name" value="Metallophosphoesterase_sf"/>
</dbReference>
<protein>
    <submittedName>
        <fullName evidence="4">Phosphohydrolase</fullName>
    </submittedName>
</protein>
<name>A0A4Y8ZLF2_9SPHN</name>
<evidence type="ECO:0000313" key="5">
    <source>
        <dbReference type="Proteomes" id="UP000298213"/>
    </source>
</evidence>
<dbReference type="OrthoDB" id="9780884at2"/>
<dbReference type="Gene3D" id="3.60.21.10">
    <property type="match status" value="1"/>
</dbReference>
<keyword evidence="5" id="KW-1185">Reference proteome</keyword>
<dbReference type="PANTHER" id="PTHR31302:SF31">
    <property type="entry name" value="PHOSPHODIESTERASE YAEI"/>
    <property type="match status" value="1"/>
</dbReference>
<evidence type="ECO:0000313" key="4">
    <source>
        <dbReference type="EMBL" id="TFI56831.1"/>
    </source>
</evidence>
<sequence>MRPLPLALIGLVVAGLALAGWSYATAVADPVVRRARISLPGLSAGKPLKLILMSDLHVAGPDMPPERLARIVSQVNALEPDLVLIAGDFIGDRTLATRHYTSAESVAPLAALRPRLGTLAVLGNHDHWRDAAEVSAALAHVGVQLLDNDAARAGPLAIGGLDDDFTGHDDRPRTLARIEAIGGVPLLLSHSPDPFPNVPDSVALMVAGHTHCGQIRLPLIGAVATDSAYGQRYACGLVRERGKILVVSAGLGTSVLPLRLGAVPDLWLLTLAADPLRR</sequence>
<reference evidence="4 5" key="1">
    <citation type="submission" date="2019-03" db="EMBL/GenBank/DDBJ databases">
        <title>Genome sequence of Sphingomonas sp. 17J27-24.</title>
        <authorList>
            <person name="Kim M."/>
            <person name="Maeng S."/>
            <person name="Sathiyaraj S."/>
        </authorList>
    </citation>
    <scope>NUCLEOTIDE SEQUENCE [LARGE SCALE GENOMIC DNA]</scope>
    <source>
        <strain evidence="4 5">17J27-24</strain>
    </source>
</reference>
<keyword evidence="2 4" id="KW-0378">Hydrolase</keyword>
<keyword evidence="1" id="KW-0479">Metal-binding</keyword>
<dbReference type="InterPro" id="IPR004843">
    <property type="entry name" value="Calcineurin-like_PHP"/>
</dbReference>
<proteinExistence type="predicted"/>
<accession>A0A4Y8ZLF2</accession>